<name>A0AAU2H9F0_9ACTN</name>
<gene>
    <name evidence="3" type="ORF">OHV25_35500</name>
</gene>
<evidence type="ECO:0000313" key="3">
    <source>
        <dbReference type="EMBL" id="WTU44518.1"/>
    </source>
</evidence>
<feature type="region of interest" description="Disordered" evidence="1">
    <location>
        <begin position="1"/>
        <end position="22"/>
    </location>
</feature>
<feature type="domain" description="Beta-lactamase-related" evidence="2">
    <location>
        <begin position="103"/>
        <end position="443"/>
    </location>
</feature>
<dbReference type="InterPro" id="IPR012338">
    <property type="entry name" value="Beta-lactam/transpept-like"/>
</dbReference>
<dbReference type="EMBL" id="CP108253">
    <property type="protein sequence ID" value="WTU44518.1"/>
    <property type="molecule type" value="Genomic_DNA"/>
</dbReference>
<dbReference type="SUPFAM" id="SSF56601">
    <property type="entry name" value="beta-lactamase/transpeptidase-like"/>
    <property type="match status" value="1"/>
</dbReference>
<sequence>MTSGSHLISAPEQPRTRPAARRRRERLMVTASLLAMTGLAVTGLVDTLDHEAHAAARTAVIPPAAPIHAASASASVSVTVATAASSAVGSGTTSQQRAQLTQLARELVAAGAPGVVVRVDDGHGRPLEITEQAPWTRPDHRLRAGDEFRMGSSTKTVMATLVLQLVGEGKLALTDPVDTWLPGQIPNGRAITLRMLLNHTSGLVDYTEDPAILPSIMGKDQRRWTSEQLLALGVRHDPTFPPGSSWSYSNTNYAAIGAVLEKATGKGLADLVRDRIARPLHLEHTYYATDSAWHGPHAHGYEPDAAHMPPDVPAGFRDYAGAHRDGHVDVSDNNPSWGGAAGAMVSTAYDWSRFYSALMSGKLLPAAQLAEMRTTVPIFPDQPDGPGYGLGIQTSATPCGTVWAHDGGIPGYLSVTVTDPTGRRTANVLVVTEAFAEHPDAFPELAKAAKTLQTATVCAMFDKPAPPAAPTAAPPAAPPADPTR</sequence>
<dbReference type="InterPro" id="IPR001466">
    <property type="entry name" value="Beta-lactam-related"/>
</dbReference>
<organism evidence="3">
    <name type="scientific">Streptomyces sp. NBC_00060</name>
    <dbReference type="NCBI Taxonomy" id="2975636"/>
    <lineage>
        <taxon>Bacteria</taxon>
        <taxon>Bacillati</taxon>
        <taxon>Actinomycetota</taxon>
        <taxon>Actinomycetes</taxon>
        <taxon>Kitasatosporales</taxon>
        <taxon>Streptomycetaceae</taxon>
        <taxon>Streptomyces</taxon>
    </lineage>
</organism>
<evidence type="ECO:0000256" key="1">
    <source>
        <dbReference type="SAM" id="MobiDB-lite"/>
    </source>
</evidence>
<protein>
    <submittedName>
        <fullName evidence="3">Beta-lactamase family protein</fullName>
    </submittedName>
</protein>
<dbReference type="PANTHER" id="PTHR46825">
    <property type="entry name" value="D-ALANYL-D-ALANINE-CARBOXYPEPTIDASE/ENDOPEPTIDASE AMPH"/>
    <property type="match status" value="1"/>
</dbReference>
<reference evidence="3" key="1">
    <citation type="submission" date="2022-10" db="EMBL/GenBank/DDBJ databases">
        <title>The complete genomes of actinobacterial strains from the NBC collection.</title>
        <authorList>
            <person name="Joergensen T.S."/>
            <person name="Alvarez Arevalo M."/>
            <person name="Sterndorff E.B."/>
            <person name="Faurdal D."/>
            <person name="Vuksanovic O."/>
            <person name="Mourched A.-S."/>
            <person name="Charusanti P."/>
            <person name="Shaw S."/>
            <person name="Blin K."/>
            <person name="Weber T."/>
        </authorList>
    </citation>
    <scope>NUCLEOTIDE SEQUENCE</scope>
    <source>
        <strain evidence="3">NBC_00060</strain>
    </source>
</reference>
<dbReference type="AlphaFoldDB" id="A0AAU2H9F0"/>
<accession>A0AAU2H9F0</accession>
<proteinExistence type="predicted"/>
<feature type="compositionally biased region" description="Pro residues" evidence="1">
    <location>
        <begin position="464"/>
        <end position="484"/>
    </location>
</feature>
<evidence type="ECO:0000259" key="2">
    <source>
        <dbReference type="Pfam" id="PF00144"/>
    </source>
</evidence>
<dbReference type="InterPro" id="IPR050491">
    <property type="entry name" value="AmpC-like"/>
</dbReference>
<dbReference type="Pfam" id="PF00144">
    <property type="entry name" value="Beta-lactamase"/>
    <property type="match status" value="1"/>
</dbReference>
<feature type="region of interest" description="Disordered" evidence="1">
    <location>
        <begin position="463"/>
        <end position="484"/>
    </location>
</feature>
<dbReference type="PANTHER" id="PTHR46825:SF7">
    <property type="entry name" value="D-ALANYL-D-ALANINE CARBOXYPEPTIDASE"/>
    <property type="match status" value="1"/>
</dbReference>
<dbReference type="Gene3D" id="3.40.710.10">
    <property type="entry name" value="DD-peptidase/beta-lactamase superfamily"/>
    <property type="match status" value="1"/>
</dbReference>